<dbReference type="PANTHER" id="PTHR20902">
    <property type="entry name" value="41-2 PROTEIN ANTIGEN-RELATED"/>
    <property type="match status" value="1"/>
</dbReference>
<evidence type="ECO:0000256" key="6">
    <source>
        <dbReference type="ARBA" id="ARBA00022892"/>
    </source>
</evidence>
<dbReference type="EMBL" id="MTYJ01000008">
    <property type="protein sequence ID" value="OQV24061.1"/>
    <property type="molecule type" value="Genomic_DNA"/>
</dbReference>
<evidence type="ECO:0000313" key="9">
    <source>
        <dbReference type="EMBL" id="OQV24061.1"/>
    </source>
</evidence>
<comment type="subcellular location">
    <subcellularLocation>
        <location evidence="2">Endoplasmic reticulum</location>
    </subcellularLocation>
    <subcellularLocation>
        <location evidence="1 8">Golgi apparatus</location>
        <location evidence="1 8">cis-Golgi network</location>
    </subcellularLocation>
</comment>
<comment type="subunit">
    <text evidence="8">Part of the multisubunit TRAPP (transport protein particle) complex.</text>
</comment>
<dbReference type="InterPro" id="IPR024096">
    <property type="entry name" value="NO_sig/Golgi_transp_ligand-bd"/>
</dbReference>
<keyword evidence="7 8" id="KW-0333">Golgi apparatus</keyword>
<dbReference type="InterPro" id="IPR016696">
    <property type="entry name" value="TRAPP-I_su5"/>
</dbReference>
<dbReference type="CDD" id="cd14943">
    <property type="entry name" value="TRAPPC5_Trs31"/>
    <property type="match status" value="1"/>
</dbReference>
<dbReference type="GO" id="GO:0006888">
    <property type="term" value="P:endoplasmic reticulum to Golgi vesicle-mediated transport"/>
    <property type="evidence" value="ECO:0007669"/>
    <property type="project" value="TreeGrafter"/>
</dbReference>
<keyword evidence="5 8" id="KW-0256">Endoplasmic reticulum</keyword>
<evidence type="ECO:0000313" key="10">
    <source>
        <dbReference type="Proteomes" id="UP000192578"/>
    </source>
</evidence>
<dbReference type="Gene3D" id="3.30.1380.20">
    <property type="entry name" value="Trafficking protein particle complex subunit 3"/>
    <property type="match status" value="1"/>
</dbReference>
<comment type="function">
    <text evidence="8">May play a role in vesicular transport from endoplasmic reticulum to Golgi.</text>
</comment>
<sequence>MSNSASQSYFVGDLKAPLGMASTSQNHTAPSDLTSIYEQSLKKEAVFWPVSTFAFLFAQSIEYYQHRVDTIRQLEEKLSHLGGQVGSRLLDSFMTNHQKMKREQRILPVLLLVKVGLWKHLFGKEADQLEQSNEADGTYYIIEKDAVTNRFISVPRDKSSLNCGAFLAGLVQSFLSDSGFACSVVAHAHKGTTLVVEFDKAVVVRDKAYDGGK</sequence>
<dbReference type="GO" id="GO:1990071">
    <property type="term" value="C:TRAPPII protein complex"/>
    <property type="evidence" value="ECO:0007669"/>
    <property type="project" value="TreeGrafter"/>
</dbReference>
<dbReference type="GO" id="GO:1990072">
    <property type="term" value="C:TRAPPIII protein complex"/>
    <property type="evidence" value="ECO:0007669"/>
    <property type="project" value="TreeGrafter"/>
</dbReference>
<dbReference type="OrthoDB" id="10254842at2759"/>
<dbReference type="GO" id="GO:0005783">
    <property type="term" value="C:endoplasmic reticulum"/>
    <property type="evidence" value="ECO:0007669"/>
    <property type="project" value="UniProtKB-SubCell"/>
</dbReference>
<keyword evidence="10" id="KW-1185">Reference proteome</keyword>
<accession>A0A1W0X9W9</accession>
<evidence type="ECO:0000256" key="8">
    <source>
        <dbReference type="PIRNR" id="PIRNR017479"/>
    </source>
</evidence>
<dbReference type="PANTHER" id="PTHR20902:SF0">
    <property type="entry name" value="TRAFFICKING PROTEIN PARTICLE COMPLEX SUBUNIT 5"/>
    <property type="match status" value="1"/>
</dbReference>
<dbReference type="AlphaFoldDB" id="A0A1W0X9W9"/>
<comment type="similarity">
    <text evidence="3 8">Belongs to the TRAPP small subunits family. BET3 subfamily.</text>
</comment>
<protein>
    <recommendedName>
        <fullName evidence="8">Trafficking protein particle complex subunit 5</fullName>
    </recommendedName>
</protein>
<evidence type="ECO:0000256" key="1">
    <source>
        <dbReference type="ARBA" id="ARBA00004222"/>
    </source>
</evidence>
<dbReference type="PIRSF" id="PIRSF017479">
    <property type="entry name" value="TRAPP_I_complex_Trs31"/>
    <property type="match status" value="1"/>
</dbReference>
<organism evidence="9 10">
    <name type="scientific">Hypsibius exemplaris</name>
    <name type="common">Freshwater tardigrade</name>
    <dbReference type="NCBI Taxonomy" id="2072580"/>
    <lineage>
        <taxon>Eukaryota</taxon>
        <taxon>Metazoa</taxon>
        <taxon>Ecdysozoa</taxon>
        <taxon>Tardigrada</taxon>
        <taxon>Eutardigrada</taxon>
        <taxon>Parachela</taxon>
        <taxon>Hypsibioidea</taxon>
        <taxon>Hypsibiidae</taxon>
        <taxon>Hypsibius</taxon>
    </lineage>
</organism>
<comment type="caution">
    <text evidence="9">The sequence shown here is derived from an EMBL/GenBank/DDBJ whole genome shotgun (WGS) entry which is preliminary data.</text>
</comment>
<evidence type="ECO:0000256" key="2">
    <source>
        <dbReference type="ARBA" id="ARBA00004240"/>
    </source>
</evidence>
<dbReference type="InterPro" id="IPR007194">
    <property type="entry name" value="TRAPP_component"/>
</dbReference>
<dbReference type="GO" id="GO:1990070">
    <property type="term" value="C:TRAPPI protein complex"/>
    <property type="evidence" value="ECO:0007669"/>
    <property type="project" value="TreeGrafter"/>
</dbReference>
<name>A0A1W0X9W9_HYPEX</name>
<dbReference type="Pfam" id="PF04051">
    <property type="entry name" value="TRAPP"/>
    <property type="match status" value="1"/>
</dbReference>
<dbReference type="Proteomes" id="UP000192578">
    <property type="component" value="Unassembled WGS sequence"/>
</dbReference>
<proteinExistence type="inferred from homology"/>
<reference evidence="10" key="1">
    <citation type="submission" date="2017-01" db="EMBL/GenBank/DDBJ databases">
        <title>Comparative genomics of anhydrobiosis in the tardigrade Hypsibius dujardini.</title>
        <authorList>
            <person name="Yoshida Y."/>
            <person name="Koutsovoulos G."/>
            <person name="Laetsch D."/>
            <person name="Stevens L."/>
            <person name="Kumar S."/>
            <person name="Horikawa D."/>
            <person name="Ishino K."/>
            <person name="Komine S."/>
            <person name="Tomita M."/>
            <person name="Blaxter M."/>
            <person name="Arakawa K."/>
        </authorList>
    </citation>
    <scope>NUCLEOTIDE SEQUENCE [LARGE SCALE GENOMIC DNA]</scope>
    <source>
        <strain evidence="10">Z151</strain>
    </source>
</reference>
<gene>
    <name evidence="9" type="ORF">BV898_02015</name>
</gene>
<keyword evidence="6 8" id="KW-0931">ER-Golgi transport</keyword>
<evidence type="ECO:0000256" key="4">
    <source>
        <dbReference type="ARBA" id="ARBA00022448"/>
    </source>
</evidence>
<keyword evidence="4 8" id="KW-0813">Transport</keyword>
<evidence type="ECO:0000256" key="3">
    <source>
        <dbReference type="ARBA" id="ARBA00006218"/>
    </source>
</evidence>
<evidence type="ECO:0000256" key="7">
    <source>
        <dbReference type="ARBA" id="ARBA00023034"/>
    </source>
</evidence>
<evidence type="ECO:0000256" key="5">
    <source>
        <dbReference type="ARBA" id="ARBA00022824"/>
    </source>
</evidence>
<dbReference type="SUPFAM" id="SSF111126">
    <property type="entry name" value="Ligand-binding domain in the NO signalling and Golgi transport"/>
    <property type="match status" value="1"/>
</dbReference>